<keyword evidence="7" id="KW-0539">Nucleus</keyword>
<keyword evidence="6" id="KW-0862">Zinc</keyword>
<evidence type="ECO:0000256" key="1">
    <source>
        <dbReference type="ARBA" id="ARBA00004123"/>
    </source>
</evidence>
<dbReference type="GO" id="GO:0005737">
    <property type="term" value="C:cytoplasm"/>
    <property type="evidence" value="ECO:0000318"/>
    <property type="project" value="GO_Central"/>
</dbReference>
<dbReference type="GO" id="GO:0008270">
    <property type="term" value="F:zinc ion binding"/>
    <property type="evidence" value="ECO:0007669"/>
    <property type="project" value="UniProtKB-KW"/>
</dbReference>
<dbReference type="NCBIfam" id="TIGR00310">
    <property type="entry name" value="ZPR1_znf"/>
    <property type="match status" value="2"/>
</dbReference>
<dbReference type="EMBL" id="LFYR01001390">
    <property type="protein sequence ID" value="KMZ62218.1"/>
    <property type="molecule type" value="Genomic_DNA"/>
</dbReference>
<feature type="domain" description="Zinc finger ZPR1-type" evidence="9">
    <location>
        <begin position="290"/>
        <end position="450"/>
    </location>
</feature>
<dbReference type="Gene3D" id="2.60.120.1040">
    <property type="entry name" value="ZPR1, A/B domain"/>
    <property type="match status" value="2"/>
</dbReference>
<dbReference type="InterPro" id="IPR042451">
    <property type="entry name" value="ZPR1_A/B_dom"/>
</dbReference>
<dbReference type="OrthoDB" id="308464at2759"/>
<dbReference type="InterPro" id="IPR056180">
    <property type="entry name" value="ZPR1_jr_dom"/>
</dbReference>
<organism evidence="10 11">
    <name type="scientific">Zostera marina</name>
    <name type="common">Eelgrass</name>
    <dbReference type="NCBI Taxonomy" id="29655"/>
    <lineage>
        <taxon>Eukaryota</taxon>
        <taxon>Viridiplantae</taxon>
        <taxon>Streptophyta</taxon>
        <taxon>Embryophyta</taxon>
        <taxon>Tracheophyta</taxon>
        <taxon>Spermatophyta</taxon>
        <taxon>Magnoliopsida</taxon>
        <taxon>Liliopsida</taxon>
        <taxon>Zosteraceae</taxon>
        <taxon>Zostera</taxon>
    </lineage>
</organism>
<dbReference type="FunFam" id="2.60.120.1040:FF:000002">
    <property type="entry name" value="zinc finger protein ZPR1"/>
    <property type="match status" value="1"/>
</dbReference>
<evidence type="ECO:0000313" key="11">
    <source>
        <dbReference type="Proteomes" id="UP000036987"/>
    </source>
</evidence>
<dbReference type="SMART" id="SM00709">
    <property type="entry name" value="Zpr1"/>
    <property type="match status" value="2"/>
</dbReference>
<dbReference type="Pfam" id="PF22794">
    <property type="entry name" value="jr-ZPR1"/>
    <property type="match status" value="2"/>
</dbReference>
<accession>A0A0K9NZS1</accession>
<comment type="caution">
    <text evidence="10">The sequence shown here is derived from an EMBL/GenBank/DDBJ whole genome shotgun (WGS) entry which is preliminary data.</text>
</comment>
<dbReference type="InterPro" id="IPR004457">
    <property type="entry name" value="Znf_ZPR1"/>
</dbReference>
<feature type="region of interest" description="Disordered" evidence="8">
    <location>
        <begin position="474"/>
        <end position="495"/>
    </location>
</feature>
<evidence type="ECO:0000256" key="2">
    <source>
        <dbReference type="ARBA" id="ARBA00008354"/>
    </source>
</evidence>
<comment type="subcellular location">
    <subcellularLocation>
        <location evidence="1">Nucleus</location>
    </subcellularLocation>
</comment>
<dbReference type="Gene3D" id="2.20.25.420">
    <property type="entry name" value="ZPR1, zinc finger domain"/>
    <property type="match status" value="2"/>
</dbReference>
<keyword evidence="11" id="KW-1185">Reference proteome</keyword>
<evidence type="ECO:0000256" key="7">
    <source>
        <dbReference type="ARBA" id="ARBA00023242"/>
    </source>
</evidence>
<dbReference type="Proteomes" id="UP000036987">
    <property type="component" value="Unassembled WGS sequence"/>
</dbReference>
<comment type="similarity">
    <text evidence="2">Belongs to the ZPR1 family.</text>
</comment>
<evidence type="ECO:0000256" key="5">
    <source>
        <dbReference type="ARBA" id="ARBA00022771"/>
    </source>
</evidence>
<keyword evidence="3" id="KW-0479">Metal-binding</keyword>
<evidence type="ECO:0000313" key="10">
    <source>
        <dbReference type="EMBL" id="KMZ62218.1"/>
    </source>
</evidence>
<dbReference type="Pfam" id="PF03367">
    <property type="entry name" value="Zn_ribbon_ZPR1"/>
    <property type="match status" value="2"/>
</dbReference>
<dbReference type="OMA" id="FREVVIM"/>
<name>A0A0K9NZS1_ZOSMR</name>
<gene>
    <name evidence="10" type="ORF">ZOSMA_47G00070</name>
</gene>
<dbReference type="FunFam" id="2.20.25.420:FF:000002">
    <property type="entry name" value="Zinc finger protein ZPR1"/>
    <property type="match status" value="1"/>
</dbReference>
<dbReference type="FunFam" id="2.20.25.420:FF:000001">
    <property type="entry name" value="Zinc finger protein ZPR1"/>
    <property type="match status" value="1"/>
</dbReference>
<proteinExistence type="inferred from homology"/>
<dbReference type="InterPro" id="IPR042452">
    <property type="entry name" value="ZPR1_Znf1/2"/>
</dbReference>
<reference evidence="11" key="1">
    <citation type="journal article" date="2016" name="Nature">
        <title>The genome of the seagrass Zostera marina reveals angiosperm adaptation to the sea.</title>
        <authorList>
            <person name="Olsen J.L."/>
            <person name="Rouze P."/>
            <person name="Verhelst B."/>
            <person name="Lin Y.-C."/>
            <person name="Bayer T."/>
            <person name="Collen J."/>
            <person name="Dattolo E."/>
            <person name="De Paoli E."/>
            <person name="Dittami S."/>
            <person name="Maumus F."/>
            <person name="Michel G."/>
            <person name="Kersting A."/>
            <person name="Lauritano C."/>
            <person name="Lohaus R."/>
            <person name="Toepel M."/>
            <person name="Tonon T."/>
            <person name="Vanneste K."/>
            <person name="Amirebrahimi M."/>
            <person name="Brakel J."/>
            <person name="Bostroem C."/>
            <person name="Chovatia M."/>
            <person name="Grimwood J."/>
            <person name="Jenkins J.W."/>
            <person name="Jueterbock A."/>
            <person name="Mraz A."/>
            <person name="Stam W.T."/>
            <person name="Tice H."/>
            <person name="Bornberg-Bauer E."/>
            <person name="Green P.J."/>
            <person name="Pearson G.A."/>
            <person name="Procaccini G."/>
            <person name="Duarte C.M."/>
            <person name="Schmutz J."/>
            <person name="Reusch T.B.H."/>
            <person name="Van de Peer Y."/>
        </authorList>
    </citation>
    <scope>NUCLEOTIDE SEQUENCE [LARGE SCALE GENOMIC DNA]</scope>
    <source>
        <strain evidence="11">cv. Finnish</strain>
    </source>
</reference>
<protein>
    <submittedName>
        <fullName evidence="10">Zinc finger protein ZPR1</fullName>
    </submittedName>
</protein>
<keyword evidence="5" id="KW-0863">Zinc-finger</keyword>
<dbReference type="FunFam" id="2.60.120.1040:FF:000001">
    <property type="entry name" value="Zinc finger protein ZPR1"/>
    <property type="match status" value="1"/>
</dbReference>
<evidence type="ECO:0000256" key="8">
    <source>
        <dbReference type="SAM" id="MobiDB-lite"/>
    </source>
</evidence>
<dbReference type="GO" id="GO:0005634">
    <property type="term" value="C:nucleus"/>
    <property type="evidence" value="ECO:0000318"/>
    <property type="project" value="GO_Central"/>
</dbReference>
<dbReference type="AlphaFoldDB" id="A0A0K9NZS1"/>
<dbReference type="PANTHER" id="PTHR10876:SF0">
    <property type="entry name" value="ZINC FINGER PROTEIN ZPR1"/>
    <property type="match status" value="1"/>
</dbReference>
<evidence type="ECO:0000256" key="3">
    <source>
        <dbReference type="ARBA" id="ARBA00022723"/>
    </source>
</evidence>
<dbReference type="STRING" id="29655.A0A0K9NZS1"/>
<evidence type="ECO:0000259" key="9">
    <source>
        <dbReference type="SMART" id="SM00709"/>
    </source>
</evidence>
<keyword evidence="4" id="KW-0677">Repeat</keyword>
<dbReference type="InterPro" id="IPR040141">
    <property type="entry name" value="ZPR1"/>
</dbReference>
<sequence>MDVARDSTVDVATDGGDSIVDVGTAARTVCGDGETTSFLYSLESLCMRCGEDGTTRFLTTRIPNFREVVLMAFECTHCDERNNEIQFAGAIQPKGCCYTLQVTPGELKVLNRQVVKSDTASIKIPELEFEIPPEAQRGTLSTVEGILLRAANELQSLQEERKKLDPHTAKAIEEFLEKLRSFAVGNSSFSFILDDPTGNSFIENPYAPASDSLLSIKYYERTYAQQEAMGFLPDPALASDDHLPEEPLTDAHGSVGSISVRRTIAAANDEKATAALCRYSAPEEVYTMPSTCGSCGTSSVARFFSTKIPYFREVIVMASSCDECGYRSSELKAGGEIPKKGKRIKVSVQGMDDLSRDVIKSDTASVSIPEIELDLTSGTLGGLVTTVEGLITQIGEKLSKVYGFSFGDSLDECKRHKWLDFHSRLNELLSLKKPWTLIIDDALAGSFISPAADSFEEDHKLVVDEYERTWEQDEELGLNDMDTSSADMAYNKSDV</sequence>
<evidence type="ECO:0000256" key="4">
    <source>
        <dbReference type="ARBA" id="ARBA00022737"/>
    </source>
</evidence>
<dbReference type="PANTHER" id="PTHR10876">
    <property type="entry name" value="ZINC FINGER PROTEIN ZPR1"/>
    <property type="match status" value="1"/>
</dbReference>
<feature type="domain" description="Zinc finger ZPR1-type" evidence="9">
    <location>
        <begin position="44"/>
        <end position="204"/>
    </location>
</feature>
<evidence type="ECO:0000256" key="6">
    <source>
        <dbReference type="ARBA" id="ARBA00022833"/>
    </source>
</evidence>